<keyword evidence="5 6" id="KW-0472">Membrane</keyword>
<proteinExistence type="inferred from homology"/>
<dbReference type="Pfam" id="PF01098">
    <property type="entry name" value="FTSW_RODA_SPOVE"/>
    <property type="match status" value="1"/>
</dbReference>
<dbReference type="InterPro" id="IPR001182">
    <property type="entry name" value="FtsW/RodA"/>
</dbReference>
<evidence type="ECO:0000313" key="8">
    <source>
        <dbReference type="Proteomes" id="UP000198625"/>
    </source>
</evidence>
<keyword evidence="2 6" id="KW-0812">Transmembrane</keyword>
<keyword evidence="6" id="KW-0808">Transferase</keyword>
<keyword evidence="6" id="KW-0328">Glycosyltransferase</keyword>
<comment type="function">
    <text evidence="6">Peptidoglycan polymerase that is essential for cell wall elongation.</text>
</comment>
<evidence type="ECO:0000256" key="4">
    <source>
        <dbReference type="ARBA" id="ARBA00022989"/>
    </source>
</evidence>
<feature type="transmembrane region" description="Helical" evidence="6">
    <location>
        <begin position="161"/>
        <end position="178"/>
    </location>
</feature>
<protein>
    <recommendedName>
        <fullName evidence="6">Peptidoglycan glycosyltransferase RodA</fullName>
        <shortName evidence="6">PGT</shortName>
        <ecNumber evidence="6">2.4.99.28</ecNumber>
    </recommendedName>
    <alternativeName>
        <fullName evidence="6">Cell elongation protein RodA</fullName>
    </alternativeName>
    <alternativeName>
        <fullName evidence="6">Cell wall polymerase</fullName>
    </alternativeName>
    <alternativeName>
        <fullName evidence="6">Peptidoglycan polymerase</fullName>
        <shortName evidence="6">PG polymerase</shortName>
    </alternativeName>
</protein>
<comment type="pathway">
    <text evidence="6">Cell wall biogenesis; peptidoglycan biosynthesis.</text>
</comment>
<feature type="transmembrane region" description="Helical" evidence="6">
    <location>
        <begin position="183"/>
        <end position="201"/>
    </location>
</feature>
<dbReference type="GO" id="GO:0008360">
    <property type="term" value="P:regulation of cell shape"/>
    <property type="evidence" value="ECO:0007669"/>
    <property type="project" value="UniProtKB-KW"/>
</dbReference>
<sequence length="370" mass="40992">MSNKRKGLWRRFDFILLFTVIILGILGLVVLSSATASQGNMSYLKTQGVAFVLGLVCILIIMLINYETFGKLYIFIYFVSNVLLLAVLFLGTKDKGAQSWIRLGSFGFQPSEFVKIGIIISVAKFIDKNHETINKPFTLIKILFFAFVPVGLILLQPDFGTAMVFVFFIVVMLFVAGLDWKYILYSSIAGLISLPILWFSLQGYQKDRIFDFLDPTRDAMGTGYQVIQSKIAIGSGQVFGMGLYNGNQTQFGFLPEKHTDFIFSVIGEELGLIGGLALIILYLIMMYRLIRIAKTSKDIFGSVMVTGISAMMIFHIFENIGMTMGLMPVTGIPLPFISNGGTFLLSNMICIGLALSAGMKKEGLSFSRDA</sequence>
<comment type="similarity">
    <text evidence="6">Belongs to the SEDS family. MrdB/RodA subfamily.</text>
</comment>
<reference evidence="7 8" key="1">
    <citation type="submission" date="2016-10" db="EMBL/GenBank/DDBJ databases">
        <authorList>
            <person name="de Groot N.N."/>
        </authorList>
    </citation>
    <scope>NUCLEOTIDE SEQUENCE [LARGE SCALE GENOMIC DNA]</scope>
    <source>
        <strain evidence="7 8">DSM 21650</strain>
    </source>
</reference>
<name>A0A1H3SAE8_9FIRM</name>
<dbReference type="AlphaFoldDB" id="A0A1H3SAE8"/>
<keyword evidence="3 6" id="KW-0133">Cell shape</keyword>
<evidence type="ECO:0000256" key="1">
    <source>
        <dbReference type="ARBA" id="ARBA00004141"/>
    </source>
</evidence>
<dbReference type="EMBL" id="FNQE01000040">
    <property type="protein sequence ID" value="SDZ35073.1"/>
    <property type="molecule type" value="Genomic_DNA"/>
</dbReference>
<dbReference type="GO" id="GO:0051301">
    <property type="term" value="P:cell division"/>
    <property type="evidence" value="ECO:0007669"/>
    <property type="project" value="InterPro"/>
</dbReference>
<evidence type="ECO:0000313" key="7">
    <source>
        <dbReference type="EMBL" id="SDZ35073.1"/>
    </source>
</evidence>
<comment type="subcellular location">
    <subcellularLocation>
        <location evidence="6">Cell membrane</location>
        <topology evidence="6">Multi-pass membrane protein</topology>
    </subcellularLocation>
    <subcellularLocation>
        <location evidence="1">Membrane</location>
        <topology evidence="1">Multi-pass membrane protein</topology>
    </subcellularLocation>
</comment>
<keyword evidence="4 6" id="KW-1133">Transmembrane helix</keyword>
<feature type="transmembrane region" description="Helical" evidence="6">
    <location>
        <begin position="72"/>
        <end position="91"/>
    </location>
</feature>
<dbReference type="PANTHER" id="PTHR30474:SF1">
    <property type="entry name" value="PEPTIDOGLYCAN GLYCOSYLTRANSFERASE MRDB"/>
    <property type="match status" value="1"/>
</dbReference>
<dbReference type="GO" id="GO:0008955">
    <property type="term" value="F:peptidoglycan glycosyltransferase activity"/>
    <property type="evidence" value="ECO:0007669"/>
    <property type="project" value="UniProtKB-UniRule"/>
</dbReference>
<dbReference type="UniPathway" id="UPA00219"/>
<feature type="transmembrane region" description="Helical" evidence="6">
    <location>
        <begin position="48"/>
        <end position="65"/>
    </location>
</feature>
<dbReference type="Proteomes" id="UP000198625">
    <property type="component" value="Unassembled WGS sequence"/>
</dbReference>
<organism evidence="7 8">
    <name type="scientific">Proteiniborus ethanoligenes</name>
    <dbReference type="NCBI Taxonomy" id="415015"/>
    <lineage>
        <taxon>Bacteria</taxon>
        <taxon>Bacillati</taxon>
        <taxon>Bacillota</taxon>
        <taxon>Clostridia</taxon>
        <taxon>Eubacteriales</taxon>
        <taxon>Proteiniborus</taxon>
    </lineage>
</organism>
<feature type="transmembrane region" description="Helical" evidence="6">
    <location>
        <begin position="103"/>
        <end position="126"/>
    </location>
</feature>
<dbReference type="NCBIfam" id="TIGR02210">
    <property type="entry name" value="rodA_shape"/>
    <property type="match status" value="1"/>
</dbReference>
<accession>A0A1H3SAE8</accession>
<feature type="transmembrane region" description="Helical" evidence="6">
    <location>
        <begin position="12"/>
        <end position="36"/>
    </location>
</feature>
<comment type="catalytic activity">
    <reaction evidence="6">
        <text>[GlcNAc-(1-&gt;4)-Mur2Ac(oyl-L-Ala-gamma-D-Glu-L-Lys-D-Ala-D-Ala)](n)-di-trans,octa-cis-undecaprenyl diphosphate + beta-D-GlcNAc-(1-&gt;4)-Mur2Ac(oyl-L-Ala-gamma-D-Glu-L-Lys-D-Ala-D-Ala)-di-trans,octa-cis-undecaprenyl diphosphate = [GlcNAc-(1-&gt;4)-Mur2Ac(oyl-L-Ala-gamma-D-Glu-L-Lys-D-Ala-D-Ala)](n+1)-di-trans,octa-cis-undecaprenyl diphosphate + di-trans,octa-cis-undecaprenyl diphosphate + H(+)</text>
        <dbReference type="Rhea" id="RHEA:23708"/>
        <dbReference type="Rhea" id="RHEA-COMP:9602"/>
        <dbReference type="Rhea" id="RHEA-COMP:9603"/>
        <dbReference type="ChEBI" id="CHEBI:15378"/>
        <dbReference type="ChEBI" id="CHEBI:58405"/>
        <dbReference type="ChEBI" id="CHEBI:60033"/>
        <dbReference type="ChEBI" id="CHEBI:78435"/>
        <dbReference type="EC" id="2.4.99.28"/>
    </reaction>
</comment>
<dbReference type="HAMAP" id="MF_02079">
    <property type="entry name" value="PGT_RodA"/>
    <property type="match status" value="1"/>
</dbReference>
<gene>
    <name evidence="6" type="primary">rodA</name>
    <name evidence="7" type="ORF">SAMN05660462_02809</name>
</gene>
<keyword evidence="6" id="KW-0573">Peptidoglycan synthesis</keyword>
<dbReference type="OrthoDB" id="9812661at2"/>
<evidence type="ECO:0000256" key="5">
    <source>
        <dbReference type="ARBA" id="ARBA00023136"/>
    </source>
</evidence>
<feature type="transmembrane region" description="Helical" evidence="6">
    <location>
        <begin position="299"/>
        <end position="317"/>
    </location>
</feature>
<dbReference type="GO" id="GO:0032153">
    <property type="term" value="C:cell division site"/>
    <property type="evidence" value="ECO:0007669"/>
    <property type="project" value="TreeGrafter"/>
</dbReference>
<dbReference type="RefSeq" id="WP_091732644.1">
    <property type="nucleotide sequence ID" value="NZ_FNQE01000040.1"/>
</dbReference>
<dbReference type="GO" id="GO:0071555">
    <property type="term" value="P:cell wall organization"/>
    <property type="evidence" value="ECO:0007669"/>
    <property type="project" value="UniProtKB-KW"/>
</dbReference>
<feature type="transmembrane region" description="Helical" evidence="6">
    <location>
        <begin position="337"/>
        <end position="358"/>
    </location>
</feature>
<dbReference type="GO" id="GO:0009252">
    <property type="term" value="P:peptidoglycan biosynthetic process"/>
    <property type="evidence" value="ECO:0007669"/>
    <property type="project" value="UniProtKB-UniRule"/>
</dbReference>
<keyword evidence="6" id="KW-1003">Cell membrane</keyword>
<dbReference type="EC" id="2.4.99.28" evidence="6"/>
<feature type="transmembrane region" description="Helical" evidence="6">
    <location>
        <begin position="261"/>
        <end position="287"/>
    </location>
</feature>
<dbReference type="InterPro" id="IPR011923">
    <property type="entry name" value="RodA/MrdB"/>
</dbReference>
<keyword evidence="8" id="KW-1185">Reference proteome</keyword>
<dbReference type="STRING" id="415015.SAMN05660462_02809"/>
<evidence type="ECO:0000256" key="2">
    <source>
        <dbReference type="ARBA" id="ARBA00022692"/>
    </source>
</evidence>
<dbReference type="GO" id="GO:0015648">
    <property type="term" value="F:lipid-linked peptidoglycan transporter activity"/>
    <property type="evidence" value="ECO:0007669"/>
    <property type="project" value="TreeGrafter"/>
</dbReference>
<evidence type="ECO:0000256" key="3">
    <source>
        <dbReference type="ARBA" id="ARBA00022960"/>
    </source>
</evidence>
<feature type="transmembrane region" description="Helical" evidence="6">
    <location>
        <begin position="138"/>
        <end position="155"/>
    </location>
</feature>
<keyword evidence="6" id="KW-0961">Cell wall biogenesis/degradation</keyword>
<dbReference type="GO" id="GO:0005886">
    <property type="term" value="C:plasma membrane"/>
    <property type="evidence" value="ECO:0007669"/>
    <property type="project" value="UniProtKB-SubCell"/>
</dbReference>
<evidence type="ECO:0000256" key="6">
    <source>
        <dbReference type="HAMAP-Rule" id="MF_02079"/>
    </source>
</evidence>
<dbReference type="PANTHER" id="PTHR30474">
    <property type="entry name" value="CELL CYCLE PROTEIN"/>
    <property type="match status" value="1"/>
</dbReference>